<dbReference type="SUPFAM" id="SSF49899">
    <property type="entry name" value="Concanavalin A-like lectins/glucanases"/>
    <property type="match status" value="1"/>
</dbReference>
<sequence>MRRSWWGRGVVVAALVSLLTAGLVTPAAVATARPASGVAVAATPNRPPSRPTKVRFTTPSEAACVTGADRPLMRRSEVGLSAVLSDPEGGNVAAVVEVRQLYRPNTLVWQGGTTPQASGRSQSVMVDGLPVGSYRLRIAGRDRAGNVGPSVTCDFSVTKARLAAPTVTAVAGYPGFYPDGAYVSAPGLPGAFRLGGGGADAVEYQYSWGDITFGQSVPASDPVVFYTPQTSGPHTLMVRAVAADGATSMTTTHSFSVGNGRTRYVFDDLVSPTLPSRGGPGMTVSPTVTWVLGPLAEIGAYEEDRALRFDEPDDRAQTSEAPLKDVDSFAVTATLRAAAGAPGEASAVTLDGATGGVSLGYRACADGVGSCWSFETTGSDATLALTARKVVTGGWIHVFGLYDADDGVAEVLSCTINDVTPRPGAQTAVGTVSVEGATALVGSGVAGRWHGDVADVTFAPGRPTSGDMTRACSGIIS</sequence>
<organism evidence="2 3">
    <name type="scientific">Cellulomonas oligotrophica</name>
    <dbReference type="NCBI Taxonomy" id="931536"/>
    <lineage>
        <taxon>Bacteria</taxon>
        <taxon>Bacillati</taxon>
        <taxon>Actinomycetota</taxon>
        <taxon>Actinomycetes</taxon>
        <taxon>Micrococcales</taxon>
        <taxon>Cellulomonadaceae</taxon>
        <taxon>Cellulomonas</taxon>
    </lineage>
</organism>
<feature type="signal peptide" evidence="1">
    <location>
        <begin position="1"/>
        <end position="30"/>
    </location>
</feature>
<gene>
    <name evidence="2" type="ORF">Col01nite_00030</name>
</gene>
<evidence type="ECO:0000256" key="1">
    <source>
        <dbReference type="SAM" id="SignalP"/>
    </source>
</evidence>
<keyword evidence="1" id="KW-0732">Signal</keyword>
<feature type="chain" id="PRO_5046383614" description="PKD domain-containing protein" evidence="1">
    <location>
        <begin position="31"/>
        <end position="477"/>
    </location>
</feature>
<name>A0ABQ4D551_9CELL</name>
<protein>
    <recommendedName>
        <fullName evidence="4">PKD domain-containing protein</fullName>
    </recommendedName>
</protein>
<proteinExistence type="predicted"/>
<evidence type="ECO:0000313" key="3">
    <source>
        <dbReference type="Proteomes" id="UP000618382"/>
    </source>
</evidence>
<dbReference type="Proteomes" id="UP000618382">
    <property type="component" value="Unassembled WGS sequence"/>
</dbReference>
<evidence type="ECO:0000313" key="2">
    <source>
        <dbReference type="EMBL" id="GIG30844.1"/>
    </source>
</evidence>
<comment type="caution">
    <text evidence="2">The sequence shown here is derived from an EMBL/GenBank/DDBJ whole genome shotgun (WGS) entry which is preliminary data.</text>
</comment>
<keyword evidence="3" id="KW-1185">Reference proteome</keyword>
<accession>A0ABQ4D551</accession>
<dbReference type="Gene3D" id="2.60.120.200">
    <property type="match status" value="1"/>
</dbReference>
<dbReference type="EMBL" id="BONN01000001">
    <property type="protein sequence ID" value="GIG30844.1"/>
    <property type="molecule type" value="Genomic_DNA"/>
</dbReference>
<evidence type="ECO:0008006" key="4">
    <source>
        <dbReference type="Google" id="ProtNLM"/>
    </source>
</evidence>
<reference evidence="2 3" key="1">
    <citation type="submission" date="2021-01" db="EMBL/GenBank/DDBJ databases">
        <title>Whole genome shotgun sequence of Cellulomonas oligotrophica NBRC 109435.</title>
        <authorList>
            <person name="Komaki H."/>
            <person name="Tamura T."/>
        </authorList>
    </citation>
    <scope>NUCLEOTIDE SEQUENCE [LARGE SCALE GENOMIC DNA]</scope>
    <source>
        <strain evidence="2 3">NBRC 109435</strain>
    </source>
</reference>
<dbReference type="InterPro" id="IPR013320">
    <property type="entry name" value="ConA-like_dom_sf"/>
</dbReference>